<dbReference type="RefSeq" id="WP_044637167.1">
    <property type="nucleotide sequence ID" value="NZ_CP007202.1"/>
</dbReference>
<evidence type="ECO:0000259" key="1">
    <source>
        <dbReference type="Pfam" id="PF13590"/>
    </source>
</evidence>
<keyword evidence="3" id="KW-1185">Reference proteome</keyword>
<proteinExistence type="predicted"/>
<protein>
    <recommendedName>
        <fullName evidence="1">DUF4136 domain-containing protein</fullName>
    </recommendedName>
</protein>
<feature type="domain" description="DUF4136" evidence="1">
    <location>
        <begin position="21"/>
        <end position="171"/>
    </location>
</feature>
<gene>
    <name evidence="2" type="ORF">AW14_01350</name>
</gene>
<dbReference type="Proteomes" id="UP000032229">
    <property type="component" value="Chromosome"/>
</dbReference>
<evidence type="ECO:0000313" key="3">
    <source>
        <dbReference type="Proteomes" id="UP000032229"/>
    </source>
</evidence>
<dbReference type="InterPro" id="IPR025411">
    <property type="entry name" value="DUF4136"/>
</dbReference>
<dbReference type="KEGG" id="sze:AW14_01350"/>
<dbReference type="OrthoDB" id="1430233at2"/>
<dbReference type="PROSITE" id="PS51257">
    <property type="entry name" value="PROKAR_LIPOPROTEIN"/>
    <property type="match status" value="1"/>
</dbReference>
<dbReference type="Gene3D" id="3.30.160.670">
    <property type="match status" value="1"/>
</dbReference>
<sequence>MKSFVFLLPVLFIVACAPIRVNYDYERGTNFSAYKTYNYYANMQTGLSELDTKRLLDALDAQMAEKGFTLADTPDFFIDIKSAEFQNPQRQTVGVGLGGGGGNMGGGISIGLPIGQAEINRQITIDFVDENKKQLFWQAVSESTFSPNATPEKREAQLQAVVAKVLAQYPPKP</sequence>
<dbReference type="EMBL" id="CP007202">
    <property type="protein sequence ID" value="AJR02490.1"/>
    <property type="molecule type" value="Genomic_DNA"/>
</dbReference>
<accession>A0A0C5WIG4</accession>
<dbReference type="STRING" id="1454006.AW14_01350"/>
<name>A0A0C5WIG4_9FLAO</name>
<dbReference type="AlphaFoldDB" id="A0A0C5WIG4"/>
<dbReference type="HOGENOM" id="CLU_113282_3_1_10"/>
<evidence type="ECO:0000313" key="2">
    <source>
        <dbReference type="EMBL" id="AJR02490.1"/>
    </source>
</evidence>
<reference evidence="2 3" key="1">
    <citation type="submission" date="2014-02" db="EMBL/GenBank/DDBJ databases">
        <authorList>
            <person name="Young C.-C."/>
            <person name="Hameed A."/>
            <person name="Huang H.-C."/>
            <person name="Shahina M."/>
        </authorList>
    </citation>
    <scope>NUCLEOTIDE SEQUENCE [LARGE SCALE GENOMIC DNA]</scope>
    <source>
        <strain evidence="2 3">CC-SAMT-1</strain>
    </source>
</reference>
<organism evidence="2 3">
    <name type="scientific">Siansivirga zeaxanthinifaciens CC-SAMT-1</name>
    <dbReference type="NCBI Taxonomy" id="1454006"/>
    <lineage>
        <taxon>Bacteria</taxon>
        <taxon>Pseudomonadati</taxon>
        <taxon>Bacteroidota</taxon>
        <taxon>Flavobacteriia</taxon>
        <taxon>Flavobacteriales</taxon>
        <taxon>Flavobacteriaceae</taxon>
        <taxon>Siansivirga</taxon>
    </lineage>
</organism>
<dbReference type="Pfam" id="PF13590">
    <property type="entry name" value="DUF4136"/>
    <property type="match status" value="1"/>
</dbReference>